<feature type="domain" description="PIG-P" evidence="6">
    <location>
        <begin position="24"/>
        <end position="177"/>
    </location>
</feature>
<evidence type="ECO:0000256" key="4">
    <source>
        <dbReference type="ARBA" id="ARBA00023136"/>
    </source>
</evidence>
<dbReference type="InterPro" id="IPR013717">
    <property type="entry name" value="PIG-P"/>
</dbReference>
<comment type="subcellular location">
    <subcellularLocation>
        <location evidence="1">Membrane</location>
        <topology evidence="1">Multi-pass membrane protein</topology>
    </subcellularLocation>
</comment>
<proteinExistence type="predicted"/>
<dbReference type="GO" id="GO:0006506">
    <property type="term" value="P:GPI anchor biosynthetic process"/>
    <property type="evidence" value="ECO:0007669"/>
    <property type="project" value="TreeGrafter"/>
</dbReference>
<evidence type="ECO:0000256" key="2">
    <source>
        <dbReference type="ARBA" id="ARBA00022692"/>
    </source>
</evidence>
<reference evidence="7" key="1">
    <citation type="submission" date="2014-11" db="EMBL/GenBank/DDBJ databases">
        <authorList>
            <person name="Geib S."/>
        </authorList>
    </citation>
    <scope>NUCLEOTIDE SEQUENCE</scope>
</reference>
<keyword evidence="3 5" id="KW-1133">Transmembrane helix</keyword>
<accession>A0A0A1XFL0</accession>
<evidence type="ECO:0000256" key="5">
    <source>
        <dbReference type="SAM" id="Phobius"/>
    </source>
</evidence>
<evidence type="ECO:0000313" key="7">
    <source>
        <dbReference type="EMBL" id="JAD09726.1"/>
    </source>
</evidence>
<organism evidence="7">
    <name type="scientific">Zeugodacus cucurbitae</name>
    <name type="common">Melon fruit fly</name>
    <name type="synonym">Bactrocera cucurbitae</name>
    <dbReference type="NCBI Taxonomy" id="28588"/>
    <lineage>
        <taxon>Eukaryota</taxon>
        <taxon>Metazoa</taxon>
        <taxon>Ecdysozoa</taxon>
        <taxon>Arthropoda</taxon>
        <taxon>Hexapoda</taxon>
        <taxon>Insecta</taxon>
        <taxon>Pterygota</taxon>
        <taxon>Neoptera</taxon>
        <taxon>Endopterygota</taxon>
        <taxon>Diptera</taxon>
        <taxon>Brachycera</taxon>
        <taxon>Muscomorpha</taxon>
        <taxon>Tephritoidea</taxon>
        <taxon>Tephritidae</taxon>
        <taxon>Zeugodacus</taxon>
        <taxon>Zeugodacus</taxon>
    </lineage>
</organism>
<evidence type="ECO:0000256" key="1">
    <source>
        <dbReference type="ARBA" id="ARBA00004141"/>
    </source>
</evidence>
<gene>
    <name evidence="7" type="primary">Pigp</name>
    <name evidence="7" type="ORF">g.30257</name>
</gene>
<keyword evidence="7" id="KW-0328">Glycosyltransferase</keyword>
<evidence type="ECO:0000256" key="3">
    <source>
        <dbReference type="ARBA" id="ARBA00022989"/>
    </source>
</evidence>
<protein>
    <submittedName>
        <fullName evidence="7">Phosphatidylinositol N-acetylglucosaminyltransferase subunit P</fullName>
    </submittedName>
</protein>
<feature type="transmembrane region" description="Helical" evidence="5">
    <location>
        <begin position="62"/>
        <end position="82"/>
    </location>
</feature>
<keyword evidence="7" id="KW-0808">Transferase</keyword>
<sequence>MWSVNVAVIIVSRIMPYPAPTPYRAIQGFACYLCSLMLFGFYIFWVLTPLKQMGFDDLPHKYLALSTSNVLSLLMVMIYYVFYPAINLAMTPDVDGIATVIDVQLLKRGNEMNDVINWSTIQHLENVQRSLSKKIPLKNENFENCQYCNGVQHEVTAKGTIPTLYHIDLAEINRLVYNKDCH</sequence>
<dbReference type="EMBL" id="GBXI01004566">
    <property type="protein sequence ID" value="JAD09726.1"/>
    <property type="molecule type" value="Transcribed_RNA"/>
</dbReference>
<dbReference type="PANTHER" id="PTHR46346:SF1">
    <property type="entry name" value="PHOSPHATIDYLINOSITOL N-ACETYLGLUCOSAMINYLTRANSFERASE SUBUNIT P"/>
    <property type="match status" value="1"/>
</dbReference>
<dbReference type="AlphaFoldDB" id="A0A0A1XFL0"/>
<keyword evidence="2 5" id="KW-0812">Transmembrane</keyword>
<dbReference type="InterPro" id="IPR052263">
    <property type="entry name" value="GPI_Anchor_Biosynth"/>
</dbReference>
<keyword evidence="4 5" id="KW-0472">Membrane</keyword>
<feature type="transmembrane region" description="Helical" evidence="5">
    <location>
        <begin position="25"/>
        <end position="50"/>
    </location>
</feature>
<reference evidence="7" key="2">
    <citation type="journal article" date="2015" name="Gigascience">
        <title>Reconstructing a comprehensive transcriptome assembly of a white-pupal translocated strain of the pest fruit fly Bactrocera cucurbitae.</title>
        <authorList>
            <person name="Sim S.B."/>
            <person name="Calla B."/>
            <person name="Hall B."/>
            <person name="DeRego T."/>
            <person name="Geib S.M."/>
        </authorList>
    </citation>
    <scope>NUCLEOTIDE SEQUENCE</scope>
</reference>
<dbReference type="GO" id="GO:0016757">
    <property type="term" value="F:glycosyltransferase activity"/>
    <property type="evidence" value="ECO:0007669"/>
    <property type="project" value="UniProtKB-KW"/>
</dbReference>
<evidence type="ECO:0000259" key="6">
    <source>
        <dbReference type="Pfam" id="PF08510"/>
    </source>
</evidence>
<dbReference type="PANTHER" id="PTHR46346">
    <property type="entry name" value="PHOSPHATIDYLINOSITOL N-ACETYLGLUCOSAMINYLTRANSFERASE SUBUNIT P"/>
    <property type="match status" value="1"/>
</dbReference>
<dbReference type="GO" id="GO:0016020">
    <property type="term" value="C:membrane"/>
    <property type="evidence" value="ECO:0007669"/>
    <property type="project" value="UniProtKB-SubCell"/>
</dbReference>
<name>A0A0A1XFL0_ZEUCU</name>
<dbReference type="GO" id="GO:0005783">
    <property type="term" value="C:endoplasmic reticulum"/>
    <property type="evidence" value="ECO:0007669"/>
    <property type="project" value="TreeGrafter"/>
</dbReference>
<dbReference type="Pfam" id="PF08510">
    <property type="entry name" value="PIG-P"/>
    <property type="match status" value="1"/>
</dbReference>